<evidence type="ECO:0000313" key="5">
    <source>
        <dbReference type="Proteomes" id="UP000093694"/>
    </source>
</evidence>
<dbReference type="Gene3D" id="3.30.830.10">
    <property type="entry name" value="Metalloenzyme, LuxS/M16 peptidase-like"/>
    <property type="match status" value="4"/>
</dbReference>
<dbReference type="Pfam" id="PF00675">
    <property type="entry name" value="Peptidase_M16"/>
    <property type="match status" value="1"/>
</dbReference>
<dbReference type="SMART" id="SM01264">
    <property type="entry name" value="M16C_associated"/>
    <property type="match status" value="1"/>
</dbReference>
<dbReference type="SUPFAM" id="SSF63411">
    <property type="entry name" value="LuxS/MPP-like metallohydrolase"/>
    <property type="match status" value="4"/>
</dbReference>
<comment type="caution">
    <text evidence="2">The sequence shown here is derived from an EMBL/GenBank/DDBJ whole genome shotgun (WGS) entry which is preliminary data.</text>
</comment>
<name>A0A162LAK4_9CLOT</name>
<dbReference type="GO" id="GO:0046872">
    <property type="term" value="F:metal ion binding"/>
    <property type="evidence" value="ECO:0007669"/>
    <property type="project" value="InterPro"/>
</dbReference>
<dbReference type="Pfam" id="PF08367">
    <property type="entry name" value="M16C_assoc"/>
    <property type="match status" value="1"/>
</dbReference>
<dbReference type="InterPro" id="IPR055130">
    <property type="entry name" value="PreP_C"/>
</dbReference>
<evidence type="ECO:0000313" key="3">
    <source>
        <dbReference type="EMBL" id="OBR96271.1"/>
    </source>
</evidence>
<sequence>MDLGKTYNGFKLLGKERLDEINSEGMLFEHEKSGARLFFLKNEDDNKVFSISFRTPPDDSRGVPHILEHSVLCGSRKFPVKEPFVELVKGSLNTFLNAMTFPDKTMYPVASVNDKDFVNLMDVYLDAVFYPNIYKYSEIMMQEGWHYELDSKDQDLTYKGVVYNEMKGAFSSPESILLRKMMESLYPDTQYGVESGGDPDVIPELTQQQFVEFHNKYYHPSNSYIYLYGNMDIMEKLKFLHEEYLSNFTRKNVDSTILNQAAFSSERQMTIKYPISSSEREEDKTFLSMNYSVGKAVDSELYLAFDILEHLLLETPSSPLKKALIDANIGKDVFGVFEPSMLQPMLGIVCKNSNESEKDKFKQVVETTLKDMVNKGIDKKLVEASLNIKEFQLREADYRGYPKGLIYGMKSMDSWLYGEKPWIHLNYEKVLDKIKSELDNNYFEKLIDKYILKNNHKSMVIVKPEKGLEEKKEKALKEKLGNFKKKLSDSELEKIIQDTQKLKKRQESGDSKEDLMKIPLLSISDIDPKAKRLKLEEKEEDKVKVLFYPTFTNGIYYLNLYFDSNTVKEELIPYISLLSAVLGKVSTENCYYEELAKEINIYTGGIGYSAQSFGENGNSHKFYPKFVVRSKVLVDNLPKLISILNDVINHTKFEEKKRLREIIQETKSRIEMAIFERGHVVAANHVSSYFSPISKYEDMLSGLEFYKFISDLEKNFDSKSEEISKKLEEVSNNIFNKNNLTVNITCGEKDYGNFKSASKDLFHELKDNEICKVEYNFDLKPKNEGLMTSSKVQYVAKAYNYIDLGYSYSGSLQVLRSIANYEYLWNQVRVQGGAYGSFASFQRNGNMFFTSYRDPNLKHTVEVYDNASKFFANFKADSRQMTKYIIGTISDLDFPLSPSMKGERAAENYIRHISYDDLQKEREEILSTKPEDIAGFAELISSVMNKNNVCVLGNEQKIKENKDIFNNMVSLFE</sequence>
<dbReference type="InterPro" id="IPR011765">
    <property type="entry name" value="Pept_M16_N"/>
</dbReference>
<accession>A0A162LAK4</accession>
<evidence type="ECO:0000313" key="4">
    <source>
        <dbReference type="Proteomes" id="UP000077384"/>
    </source>
</evidence>
<dbReference type="PANTHER" id="PTHR43016:SF13">
    <property type="entry name" value="PRESEQUENCE PROTEASE, MITOCHONDRIAL"/>
    <property type="match status" value="1"/>
</dbReference>
<organism evidence="2 4">
    <name type="scientific">Clostridium coskatii</name>
    <dbReference type="NCBI Taxonomy" id="1705578"/>
    <lineage>
        <taxon>Bacteria</taxon>
        <taxon>Bacillati</taxon>
        <taxon>Bacillota</taxon>
        <taxon>Clostridia</taxon>
        <taxon>Eubacteriales</taxon>
        <taxon>Clostridiaceae</taxon>
        <taxon>Clostridium</taxon>
    </lineage>
</organism>
<gene>
    <name evidence="3" type="ORF">CLCOS_09690</name>
    <name evidence="2" type="ORF">WX73_04232</name>
</gene>
<protein>
    <submittedName>
        <fullName evidence="2">Peptidase M16C associated</fullName>
    </submittedName>
</protein>
<dbReference type="EMBL" id="LITQ01000012">
    <property type="protein sequence ID" value="OAA93482.1"/>
    <property type="molecule type" value="Genomic_DNA"/>
</dbReference>
<dbReference type="FunFam" id="3.30.830.10:FF:000034">
    <property type="entry name" value="presequence protease 1, chloroplastic/mitochondrial"/>
    <property type="match status" value="1"/>
</dbReference>
<feature type="domain" description="Peptidase M16C associated" evidence="1">
    <location>
        <begin position="462"/>
        <end position="712"/>
    </location>
</feature>
<dbReference type="InterPro" id="IPR013578">
    <property type="entry name" value="Peptidase_M16C_assoc"/>
</dbReference>
<reference evidence="2 4" key="1">
    <citation type="journal article" date="2015" name="Biotechnol. Bioeng.">
        <title>Genome sequence and phenotypic characterization of Caulobacter segnis.</title>
        <authorList>
            <person name="Patel S."/>
            <person name="Fletcher B."/>
            <person name="Scott D.C."/>
            <person name="Ely B."/>
        </authorList>
    </citation>
    <scope>NUCLEOTIDE SEQUENCE [LARGE SCALE GENOMIC DNA]</scope>
    <source>
        <strain evidence="2 4">PS02</strain>
    </source>
</reference>
<dbReference type="EMBL" id="LROR01000034">
    <property type="protein sequence ID" value="OBR96271.1"/>
    <property type="molecule type" value="Genomic_DNA"/>
</dbReference>
<dbReference type="PANTHER" id="PTHR43016">
    <property type="entry name" value="PRESEQUENCE PROTEASE"/>
    <property type="match status" value="1"/>
</dbReference>
<dbReference type="InterPro" id="IPR011249">
    <property type="entry name" value="Metalloenz_LuxS/M16"/>
</dbReference>
<dbReference type="AlphaFoldDB" id="A0A162LAK4"/>
<dbReference type="Pfam" id="PF22516">
    <property type="entry name" value="PreP_C"/>
    <property type="match status" value="1"/>
</dbReference>
<dbReference type="Proteomes" id="UP000093694">
    <property type="component" value="Unassembled WGS sequence"/>
</dbReference>
<dbReference type="RefSeq" id="WP_063600861.1">
    <property type="nucleotide sequence ID" value="NZ_LITQ01000012.1"/>
</dbReference>
<evidence type="ECO:0000313" key="2">
    <source>
        <dbReference type="EMBL" id="OAA93482.1"/>
    </source>
</evidence>
<proteinExistence type="predicted"/>
<dbReference type="Pfam" id="PF05193">
    <property type="entry name" value="Peptidase_M16_C"/>
    <property type="match status" value="1"/>
</dbReference>
<dbReference type="GO" id="GO:0004222">
    <property type="term" value="F:metalloendopeptidase activity"/>
    <property type="evidence" value="ECO:0007669"/>
    <property type="project" value="TreeGrafter"/>
</dbReference>
<evidence type="ECO:0000259" key="1">
    <source>
        <dbReference type="SMART" id="SM01264"/>
    </source>
</evidence>
<keyword evidence="5" id="KW-1185">Reference proteome</keyword>
<reference evidence="3 5" key="2">
    <citation type="journal article" date="2016" name="Front. Microbiol.">
        <title>Industrial Acetogenic Biocatalysts: A Comparative Metabolic and Genomic Analysis.</title>
        <authorList>
            <person name="Bengelsdorf F."/>
            <person name="Poehlein A."/>
            <person name="Sonja S."/>
            <person name="Erz C."/>
            <person name="Hummel T."/>
            <person name="Hoffmeister S."/>
            <person name="Daniel R."/>
            <person name="Durre P."/>
        </authorList>
    </citation>
    <scope>NUCLEOTIDE SEQUENCE [LARGE SCALE GENOMIC DNA]</scope>
    <source>
        <strain evidence="3 5">PTA-10522</strain>
    </source>
</reference>
<dbReference type="Proteomes" id="UP000077384">
    <property type="component" value="Unassembled WGS sequence"/>
</dbReference>
<dbReference type="PATRIC" id="fig|1705578.3.peg.4345"/>
<dbReference type="InterPro" id="IPR007863">
    <property type="entry name" value="Peptidase_M16_C"/>
</dbReference>
<dbReference type="GO" id="GO:0016485">
    <property type="term" value="P:protein processing"/>
    <property type="evidence" value="ECO:0007669"/>
    <property type="project" value="TreeGrafter"/>
</dbReference>